<dbReference type="KEGG" id="aamy:GFC30_2032"/>
<dbReference type="OrthoDB" id="2078585at2"/>
<evidence type="ECO:0000313" key="2">
    <source>
        <dbReference type="Proteomes" id="UP000076865"/>
    </source>
</evidence>
<evidence type="ECO:0000313" key="1">
    <source>
        <dbReference type="EMBL" id="ANB60734.1"/>
    </source>
</evidence>
<name>A0A161HUD8_9BACL</name>
<accession>A0A161HUD8</accession>
<dbReference type="RefSeq" id="WP_148660377.1">
    <property type="nucleotide sequence ID" value="NZ_CP015438.1"/>
</dbReference>
<dbReference type="AlphaFoldDB" id="A0A161HUD8"/>
<keyword evidence="2" id="KW-1185">Reference proteome</keyword>
<organism evidence="1 2">
    <name type="scientific">Anoxybacteroides amylolyticum</name>
    <dbReference type="NCBI Taxonomy" id="294699"/>
    <lineage>
        <taxon>Bacteria</taxon>
        <taxon>Bacillati</taxon>
        <taxon>Bacillota</taxon>
        <taxon>Bacilli</taxon>
        <taxon>Bacillales</taxon>
        <taxon>Anoxybacillaceae</taxon>
        <taxon>Anoxybacteroides</taxon>
    </lineage>
</organism>
<gene>
    <name evidence="1" type="ORF">GFC30_2032</name>
</gene>
<reference evidence="1 2" key="1">
    <citation type="journal article" date="2006" name="Syst. Appl. Microbiol.">
        <title>Anoxybacillus amylolyticus sp. nov., a thermophilic amylase producing bacterium isolated from Mount Rittmann (Antarctica).</title>
        <authorList>
            <person name="Poli A."/>
            <person name="Esposito E."/>
            <person name="Lama L."/>
            <person name="Orlando P."/>
            <person name="Nicolaus G."/>
            <person name="de Appolonia F."/>
            <person name="Gambacorta A."/>
            <person name="Nicolaus B."/>
        </authorList>
    </citation>
    <scope>NUCLEOTIDE SEQUENCE [LARGE SCALE GENOMIC DNA]</scope>
    <source>
        <strain evidence="1 2">DSM 15939</strain>
    </source>
</reference>
<dbReference type="PATRIC" id="fig|294699.3.peg.2090"/>
<protein>
    <submittedName>
        <fullName evidence="1">Uncharacterized protein</fullName>
    </submittedName>
</protein>
<dbReference type="EMBL" id="CP015438">
    <property type="protein sequence ID" value="ANB60734.1"/>
    <property type="molecule type" value="Genomic_DNA"/>
</dbReference>
<proteinExistence type="predicted"/>
<sequence length="361" mass="42639">MELKRLHSHLEKLYHYGETVYVAELESFVAKGLLYTRGKKAVITNNWISFVKRFSNQTDFLHTLFCFDEAYQQYLLKTSLLTVLKMREAKDIDGIVDFVHKMPKFAGEIVKMLDELKHGERYETEGLEQRVKEIEPLFRERNHLLFNGAPYYQRIIYYLNHVQQYEQEAVGQDEPLGKKIDEQWIKGRKIAANLQLSPLKDQPLAVLAPHEPNIVLKNPLFKHIFTHPWNLLIFLCCVVREQTEAQGMTTIRFHAVNDEVDVILMSSKKQEYRYGTINDFVLEFCKVSNYQLFPSEIARLETIFHHLHNRGFLTIVDEEYRIPSHIEDELYNTSLFISLMAGSKQLRQRIEQWIDELRDRG</sequence>
<dbReference type="Proteomes" id="UP000076865">
    <property type="component" value="Chromosome"/>
</dbReference>